<feature type="signal peptide" evidence="1">
    <location>
        <begin position="1"/>
        <end position="18"/>
    </location>
</feature>
<gene>
    <name evidence="2" type="ORF">SAMN06295905_0287</name>
</gene>
<evidence type="ECO:0000313" key="2">
    <source>
        <dbReference type="EMBL" id="SMQ59813.1"/>
    </source>
</evidence>
<sequence>MIRLSLAILLLSTTMVFAQDSFFAEGDFECLSDMDGPDTYHGTLRVGSGPSYGWLDPDTATVEETVPLQILGAGQVIFGNEFSEHIAPGSFYLMGLYNEELFAYQASLATDEQVVEVICTFVY</sequence>
<dbReference type="RefSeq" id="WP_086468766.1">
    <property type="nucleotide sequence ID" value="NZ_FXWK01000001.1"/>
</dbReference>
<dbReference type="EMBL" id="FXWK01000001">
    <property type="protein sequence ID" value="SMQ59813.1"/>
    <property type="molecule type" value="Genomic_DNA"/>
</dbReference>
<protein>
    <submittedName>
        <fullName evidence="2">Uncharacterized protein</fullName>
    </submittedName>
</protein>
<proteinExistence type="predicted"/>
<evidence type="ECO:0000313" key="3">
    <source>
        <dbReference type="Proteomes" id="UP000194474"/>
    </source>
</evidence>
<name>A0A1Y6EI25_9HYPH</name>
<evidence type="ECO:0000256" key="1">
    <source>
        <dbReference type="SAM" id="SignalP"/>
    </source>
</evidence>
<keyword evidence="1" id="KW-0732">Signal</keyword>
<keyword evidence="3" id="KW-1185">Reference proteome</keyword>
<organism evidence="2 3">
    <name type="scientific">Devosia lucknowensis</name>
    <dbReference type="NCBI Taxonomy" id="1096929"/>
    <lineage>
        <taxon>Bacteria</taxon>
        <taxon>Pseudomonadati</taxon>
        <taxon>Pseudomonadota</taxon>
        <taxon>Alphaproteobacteria</taxon>
        <taxon>Hyphomicrobiales</taxon>
        <taxon>Devosiaceae</taxon>
        <taxon>Devosia</taxon>
    </lineage>
</organism>
<dbReference type="AlphaFoldDB" id="A0A1Y6EI25"/>
<feature type="chain" id="PRO_5012825501" evidence="1">
    <location>
        <begin position="19"/>
        <end position="123"/>
    </location>
</feature>
<dbReference type="Proteomes" id="UP000194474">
    <property type="component" value="Unassembled WGS sequence"/>
</dbReference>
<dbReference type="OrthoDB" id="7949023at2"/>
<reference evidence="3" key="1">
    <citation type="submission" date="2017-04" db="EMBL/GenBank/DDBJ databases">
        <authorList>
            <person name="Varghese N."/>
            <person name="Submissions S."/>
        </authorList>
    </citation>
    <scope>NUCLEOTIDE SEQUENCE [LARGE SCALE GENOMIC DNA]</scope>
</reference>
<accession>A0A1Y6EI25</accession>